<dbReference type="GO" id="GO:0008757">
    <property type="term" value="F:S-adenosylmethionine-dependent methyltransferase activity"/>
    <property type="evidence" value="ECO:0007669"/>
    <property type="project" value="InterPro"/>
</dbReference>
<feature type="domain" description="Methyltransferase type 11" evidence="4">
    <location>
        <begin position="51"/>
        <end position="143"/>
    </location>
</feature>
<evidence type="ECO:0000256" key="1">
    <source>
        <dbReference type="ARBA" id="ARBA00008361"/>
    </source>
</evidence>
<proteinExistence type="inferred from homology"/>
<dbReference type="AlphaFoldDB" id="A0A6N9Q378"/>
<organism evidence="5 6">
    <name type="scientific">Chengkuizengella marina</name>
    <dbReference type="NCBI Taxonomy" id="2507566"/>
    <lineage>
        <taxon>Bacteria</taxon>
        <taxon>Bacillati</taxon>
        <taxon>Bacillota</taxon>
        <taxon>Bacilli</taxon>
        <taxon>Bacillales</taxon>
        <taxon>Paenibacillaceae</taxon>
        <taxon>Chengkuizengella</taxon>
    </lineage>
</organism>
<gene>
    <name evidence="5" type="ORF">ERL59_09700</name>
</gene>
<name>A0A6N9Q378_9BACL</name>
<dbReference type="Pfam" id="PF08241">
    <property type="entry name" value="Methyltransf_11"/>
    <property type="match status" value="1"/>
</dbReference>
<dbReference type="PANTHER" id="PTHR44942">
    <property type="entry name" value="METHYLTRANSF_11 DOMAIN-CONTAINING PROTEIN"/>
    <property type="match status" value="1"/>
</dbReference>
<dbReference type="EMBL" id="SIJB01000023">
    <property type="protein sequence ID" value="NBI29233.1"/>
    <property type="molecule type" value="Genomic_DNA"/>
</dbReference>
<sequence length="230" mass="26693">MGDWHEQAQQLWGQKASDWNESSQNMWEEGSRKTIIPFFKKYMTKGSYIADIGCGDGYGSFKLLKENYKVVGMDISREMIEIANKRCEDEQLTFIQADAIKLPFANQTFDGVMSINCIEWTENPRKTLLEFQRVLKPNGMLCIGILGPTAHPRQHSFARLYDEKVICNTMMPWEFSRLAQESDWEVLDGHGVYKKGVKEELLKDLSSELKQSLTFMWVFLLVNKNQQKKD</sequence>
<dbReference type="InterPro" id="IPR051052">
    <property type="entry name" value="Diverse_substrate_MTase"/>
</dbReference>
<evidence type="ECO:0000313" key="5">
    <source>
        <dbReference type="EMBL" id="NBI29233.1"/>
    </source>
</evidence>
<evidence type="ECO:0000313" key="6">
    <source>
        <dbReference type="Proteomes" id="UP000448943"/>
    </source>
</evidence>
<evidence type="ECO:0000256" key="3">
    <source>
        <dbReference type="ARBA" id="ARBA00022679"/>
    </source>
</evidence>
<comment type="caution">
    <text evidence="5">The sequence shown here is derived from an EMBL/GenBank/DDBJ whole genome shotgun (WGS) entry which is preliminary data.</text>
</comment>
<dbReference type="InterPro" id="IPR029063">
    <property type="entry name" value="SAM-dependent_MTases_sf"/>
</dbReference>
<dbReference type="CDD" id="cd02440">
    <property type="entry name" value="AdoMet_MTases"/>
    <property type="match status" value="1"/>
</dbReference>
<keyword evidence="2 5" id="KW-0489">Methyltransferase</keyword>
<evidence type="ECO:0000259" key="4">
    <source>
        <dbReference type="Pfam" id="PF08241"/>
    </source>
</evidence>
<dbReference type="OrthoDB" id="8936324at2"/>
<dbReference type="SUPFAM" id="SSF53335">
    <property type="entry name" value="S-adenosyl-L-methionine-dependent methyltransferases"/>
    <property type="match status" value="1"/>
</dbReference>
<dbReference type="Proteomes" id="UP000448943">
    <property type="component" value="Unassembled WGS sequence"/>
</dbReference>
<dbReference type="GO" id="GO:0032259">
    <property type="term" value="P:methylation"/>
    <property type="evidence" value="ECO:0007669"/>
    <property type="project" value="UniProtKB-KW"/>
</dbReference>
<dbReference type="PANTHER" id="PTHR44942:SF4">
    <property type="entry name" value="METHYLTRANSFERASE TYPE 11 DOMAIN-CONTAINING PROTEIN"/>
    <property type="match status" value="1"/>
</dbReference>
<keyword evidence="6" id="KW-1185">Reference proteome</keyword>
<protein>
    <submittedName>
        <fullName evidence="5">Class I SAM-dependent methyltransferase</fullName>
    </submittedName>
</protein>
<keyword evidence="3 5" id="KW-0808">Transferase</keyword>
<comment type="similarity">
    <text evidence="1">Belongs to the methyltransferase superfamily.</text>
</comment>
<dbReference type="RefSeq" id="WP_160646035.1">
    <property type="nucleotide sequence ID" value="NZ_SIJB01000023.1"/>
</dbReference>
<dbReference type="Gene3D" id="3.40.50.150">
    <property type="entry name" value="Vaccinia Virus protein VP39"/>
    <property type="match status" value="1"/>
</dbReference>
<reference evidence="5 6" key="1">
    <citation type="submission" date="2019-01" db="EMBL/GenBank/DDBJ databases">
        <title>Chengkuizengella sp. nov., isolated from deep-sea sediment of East Pacific Ocean.</title>
        <authorList>
            <person name="Yang J."/>
            <person name="Lai Q."/>
            <person name="Shao Z."/>
        </authorList>
    </citation>
    <scope>NUCLEOTIDE SEQUENCE [LARGE SCALE GENOMIC DNA]</scope>
    <source>
        <strain evidence="5 6">YPA3-1-1</strain>
    </source>
</reference>
<accession>A0A6N9Q378</accession>
<evidence type="ECO:0000256" key="2">
    <source>
        <dbReference type="ARBA" id="ARBA00022603"/>
    </source>
</evidence>
<dbReference type="InterPro" id="IPR013216">
    <property type="entry name" value="Methyltransf_11"/>
</dbReference>